<dbReference type="InterPro" id="IPR020845">
    <property type="entry name" value="AMP-binding_CS"/>
</dbReference>
<dbReference type="InterPro" id="IPR045851">
    <property type="entry name" value="AMP-bd_C_sf"/>
</dbReference>
<accession>A0ABQ3DCU5</accession>
<proteinExistence type="predicted"/>
<dbReference type="EMBL" id="BMVN01000127">
    <property type="protein sequence ID" value="GHA77686.1"/>
    <property type="molecule type" value="Genomic_DNA"/>
</dbReference>
<keyword evidence="5" id="KW-1185">Reference proteome</keyword>
<gene>
    <name evidence="4" type="ORF">GCM10010345_94070</name>
</gene>
<evidence type="ECO:0000259" key="3">
    <source>
        <dbReference type="Pfam" id="PF13193"/>
    </source>
</evidence>
<feature type="domain" description="AMP-dependent synthetase/ligase" evidence="2">
    <location>
        <begin position="17"/>
        <end position="375"/>
    </location>
</feature>
<organism evidence="4 5">
    <name type="scientific">Streptomyces canarius</name>
    <dbReference type="NCBI Taxonomy" id="285453"/>
    <lineage>
        <taxon>Bacteria</taxon>
        <taxon>Bacillati</taxon>
        <taxon>Actinomycetota</taxon>
        <taxon>Actinomycetes</taxon>
        <taxon>Kitasatosporales</taxon>
        <taxon>Streptomycetaceae</taxon>
        <taxon>Streptomyces</taxon>
    </lineage>
</organism>
<evidence type="ECO:0000259" key="2">
    <source>
        <dbReference type="Pfam" id="PF00501"/>
    </source>
</evidence>
<dbReference type="Proteomes" id="UP000653644">
    <property type="component" value="Unassembled WGS sequence"/>
</dbReference>
<evidence type="ECO:0000256" key="1">
    <source>
        <dbReference type="SAM" id="MobiDB-lite"/>
    </source>
</evidence>
<dbReference type="SUPFAM" id="SSF56801">
    <property type="entry name" value="Acetyl-CoA synthetase-like"/>
    <property type="match status" value="1"/>
</dbReference>
<reference evidence="5" key="1">
    <citation type="journal article" date="2019" name="Int. J. Syst. Evol. Microbiol.">
        <title>The Global Catalogue of Microorganisms (GCM) 10K type strain sequencing project: providing services to taxonomists for standard genome sequencing and annotation.</title>
        <authorList>
            <consortium name="The Broad Institute Genomics Platform"/>
            <consortium name="The Broad Institute Genome Sequencing Center for Infectious Disease"/>
            <person name="Wu L."/>
            <person name="Ma J."/>
        </authorList>
    </citation>
    <scope>NUCLEOTIDE SEQUENCE [LARGE SCALE GENOMIC DNA]</scope>
    <source>
        <strain evidence="5">JCM 4733</strain>
    </source>
</reference>
<name>A0ABQ3DCU5_9ACTN</name>
<dbReference type="PROSITE" id="PS00455">
    <property type="entry name" value="AMP_BINDING"/>
    <property type="match status" value="1"/>
</dbReference>
<dbReference type="PANTHER" id="PTHR43767">
    <property type="entry name" value="LONG-CHAIN-FATTY-ACID--COA LIGASE"/>
    <property type="match status" value="1"/>
</dbReference>
<comment type="caution">
    <text evidence="4">The sequence shown here is derived from an EMBL/GenBank/DDBJ whole genome shotgun (WGS) entry which is preliminary data.</text>
</comment>
<feature type="domain" description="AMP-binding enzyme C-terminal" evidence="3">
    <location>
        <begin position="431"/>
        <end position="504"/>
    </location>
</feature>
<dbReference type="Gene3D" id="3.40.50.12780">
    <property type="entry name" value="N-terminal domain of ligase-like"/>
    <property type="match status" value="1"/>
</dbReference>
<sequence length="519" mass="55561">MNAVTGSENYTVSVLQRLAERGDRDAIIAGSRRVSGAEAVSTALRFAAALRGSGLVEGDGVALFVENSPEALLLQLAVHFTGCRLVFVPPEPGNSELEALVQRADVKMLLFDPVFEERTKRLAGRIDIPYLFGIGASSIAADFLTAASGDAGLSLREAADGRHIATLLYTGGTTGLPKLVVHRSGFYDNYVQVSAAFCDGESADPAVLICTLVTHGSGHGAFLTGVLSGHTIVLLRTFDAGTALSVMDSERVTRMMVVTPMLYELLDHPDCLPGRFPALTTLQYTGAAASPARLRQAIGRFGPVLEQFYASTEMGMVTRLTCRQHDLQRPESLTSCGRPAPGVETELRDDSGKPVPVGRVGELCVRGRSVMEGYWNDPERTAEVLDEEGWFRTGDIAREDENGYLYIVDGARDIIVTGSTADNVYSRLLDDFLTAQPAIKGAAAIGLPGDDDKETVHVVLVLEDEADVPDLDRLTREIVDALGDLYTPASYSITDALPVTTVGKIDKKLLRASLLTSGA</sequence>
<dbReference type="PANTHER" id="PTHR43767:SF1">
    <property type="entry name" value="NONRIBOSOMAL PEPTIDE SYNTHASE PES1 (EUROFUNG)-RELATED"/>
    <property type="match status" value="1"/>
</dbReference>
<evidence type="ECO:0000313" key="4">
    <source>
        <dbReference type="EMBL" id="GHA77686.1"/>
    </source>
</evidence>
<dbReference type="InterPro" id="IPR025110">
    <property type="entry name" value="AMP-bd_C"/>
</dbReference>
<dbReference type="Pfam" id="PF00501">
    <property type="entry name" value="AMP-binding"/>
    <property type="match status" value="1"/>
</dbReference>
<protein>
    <submittedName>
        <fullName evidence="4">Fatty-acyl-CoA synthase</fullName>
    </submittedName>
</protein>
<evidence type="ECO:0000313" key="5">
    <source>
        <dbReference type="Proteomes" id="UP000653644"/>
    </source>
</evidence>
<dbReference type="InterPro" id="IPR000873">
    <property type="entry name" value="AMP-dep_synth/lig_dom"/>
</dbReference>
<dbReference type="InterPro" id="IPR042099">
    <property type="entry name" value="ANL_N_sf"/>
</dbReference>
<feature type="region of interest" description="Disordered" evidence="1">
    <location>
        <begin position="331"/>
        <end position="352"/>
    </location>
</feature>
<dbReference type="Pfam" id="PF13193">
    <property type="entry name" value="AMP-binding_C"/>
    <property type="match status" value="1"/>
</dbReference>
<dbReference type="Gene3D" id="3.30.300.30">
    <property type="match status" value="1"/>
</dbReference>
<dbReference type="InterPro" id="IPR050237">
    <property type="entry name" value="ATP-dep_AMP-bd_enzyme"/>
</dbReference>